<comment type="caution">
    <text evidence="11">The sequence shown here is derived from an EMBL/GenBank/DDBJ whole genome shotgun (WGS) entry which is preliminary data.</text>
</comment>
<keyword evidence="3" id="KW-0812">Transmembrane</keyword>
<feature type="signal peptide" evidence="9">
    <location>
        <begin position="1"/>
        <end position="28"/>
    </location>
</feature>
<dbReference type="InterPro" id="IPR032675">
    <property type="entry name" value="LRR_dom_sf"/>
</dbReference>
<evidence type="ECO:0000256" key="7">
    <source>
        <dbReference type="ARBA" id="ARBA00023136"/>
    </source>
</evidence>
<dbReference type="Pfam" id="PF08263">
    <property type="entry name" value="LRRNT_2"/>
    <property type="match status" value="1"/>
</dbReference>
<evidence type="ECO:0000256" key="9">
    <source>
        <dbReference type="SAM" id="SignalP"/>
    </source>
</evidence>
<sequence>MIITGKSSLQLLHVFLLVVLAYLNPALALSSSGVGDAKTIRCTERERQALLEFKEAVMDDFGSLSSWGTTKEEEDLNDCCKWKGVQCSNNNTTSYVTMIDLSYRALGGGLRGKILALLCLNYTI</sequence>
<keyword evidence="8" id="KW-0325">Glycoprotein</keyword>
<keyword evidence="6" id="KW-1133">Transmembrane helix</keyword>
<evidence type="ECO:0000256" key="2">
    <source>
        <dbReference type="ARBA" id="ARBA00022614"/>
    </source>
</evidence>
<dbReference type="InterPro" id="IPR046956">
    <property type="entry name" value="RLP23-like"/>
</dbReference>
<organism evidence="11 12">
    <name type="scientific">Rhododendron griersonianum</name>
    <dbReference type="NCBI Taxonomy" id="479676"/>
    <lineage>
        <taxon>Eukaryota</taxon>
        <taxon>Viridiplantae</taxon>
        <taxon>Streptophyta</taxon>
        <taxon>Embryophyta</taxon>
        <taxon>Tracheophyta</taxon>
        <taxon>Spermatophyta</taxon>
        <taxon>Magnoliopsida</taxon>
        <taxon>eudicotyledons</taxon>
        <taxon>Gunneridae</taxon>
        <taxon>Pentapetalae</taxon>
        <taxon>asterids</taxon>
        <taxon>Ericales</taxon>
        <taxon>Ericaceae</taxon>
        <taxon>Ericoideae</taxon>
        <taxon>Rhodoreae</taxon>
        <taxon>Rhododendron</taxon>
    </lineage>
</organism>
<evidence type="ECO:0000256" key="3">
    <source>
        <dbReference type="ARBA" id="ARBA00022692"/>
    </source>
</evidence>
<accession>A0AAV6KBC9</accession>
<keyword evidence="2" id="KW-0433">Leucine-rich repeat</keyword>
<dbReference type="Proteomes" id="UP000823749">
    <property type="component" value="Chromosome 5"/>
</dbReference>
<proteinExistence type="predicted"/>
<dbReference type="AlphaFoldDB" id="A0AAV6KBC9"/>
<evidence type="ECO:0000256" key="4">
    <source>
        <dbReference type="ARBA" id="ARBA00022729"/>
    </source>
</evidence>
<dbReference type="Gene3D" id="3.80.10.10">
    <property type="entry name" value="Ribonuclease Inhibitor"/>
    <property type="match status" value="1"/>
</dbReference>
<dbReference type="EMBL" id="JACTNZ010000005">
    <property type="protein sequence ID" value="KAG5549801.1"/>
    <property type="molecule type" value="Genomic_DNA"/>
</dbReference>
<feature type="chain" id="PRO_5043686440" description="Leucine-rich repeat-containing N-terminal plant-type domain-containing protein" evidence="9">
    <location>
        <begin position="29"/>
        <end position="124"/>
    </location>
</feature>
<evidence type="ECO:0000313" key="11">
    <source>
        <dbReference type="EMBL" id="KAG5549801.1"/>
    </source>
</evidence>
<keyword evidence="7" id="KW-0472">Membrane</keyword>
<evidence type="ECO:0000256" key="1">
    <source>
        <dbReference type="ARBA" id="ARBA00004479"/>
    </source>
</evidence>
<dbReference type="GO" id="GO:0016020">
    <property type="term" value="C:membrane"/>
    <property type="evidence" value="ECO:0007669"/>
    <property type="project" value="UniProtKB-SubCell"/>
</dbReference>
<evidence type="ECO:0000256" key="8">
    <source>
        <dbReference type="ARBA" id="ARBA00023180"/>
    </source>
</evidence>
<reference evidence="11" key="1">
    <citation type="submission" date="2020-08" db="EMBL/GenBank/DDBJ databases">
        <title>Plant Genome Project.</title>
        <authorList>
            <person name="Zhang R.-G."/>
        </authorList>
    </citation>
    <scope>NUCLEOTIDE SEQUENCE</scope>
    <source>
        <strain evidence="11">WSP0</strain>
        <tissue evidence="11">Leaf</tissue>
    </source>
</reference>
<evidence type="ECO:0000313" key="12">
    <source>
        <dbReference type="Proteomes" id="UP000823749"/>
    </source>
</evidence>
<feature type="domain" description="Leucine-rich repeat-containing N-terminal plant-type" evidence="10">
    <location>
        <begin position="45"/>
        <end position="88"/>
    </location>
</feature>
<keyword evidence="12" id="KW-1185">Reference proteome</keyword>
<name>A0AAV6KBC9_9ERIC</name>
<evidence type="ECO:0000256" key="5">
    <source>
        <dbReference type="ARBA" id="ARBA00022737"/>
    </source>
</evidence>
<evidence type="ECO:0000256" key="6">
    <source>
        <dbReference type="ARBA" id="ARBA00022989"/>
    </source>
</evidence>
<evidence type="ECO:0000259" key="10">
    <source>
        <dbReference type="Pfam" id="PF08263"/>
    </source>
</evidence>
<gene>
    <name evidence="11" type="ORF">RHGRI_014942</name>
</gene>
<comment type="subcellular location">
    <subcellularLocation>
        <location evidence="1">Membrane</location>
        <topology evidence="1">Single-pass type I membrane protein</topology>
    </subcellularLocation>
</comment>
<dbReference type="PANTHER" id="PTHR48063">
    <property type="entry name" value="LRR RECEPTOR-LIKE KINASE"/>
    <property type="match status" value="1"/>
</dbReference>
<dbReference type="InterPro" id="IPR013210">
    <property type="entry name" value="LRR_N_plant-typ"/>
</dbReference>
<protein>
    <recommendedName>
        <fullName evidence="10">Leucine-rich repeat-containing N-terminal plant-type domain-containing protein</fullName>
    </recommendedName>
</protein>
<keyword evidence="5" id="KW-0677">Repeat</keyword>
<keyword evidence="4 9" id="KW-0732">Signal</keyword>
<dbReference type="PANTHER" id="PTHR48063:SF101">
    <property type="entry name" value="LRR RECEPTOR-LIKE SERINE_THREONINE-PROTEIN KINASE FLS2"/>
    <property type="match status" value="1"/>
</dbReference>